<name>A0ABW0BH27_9ACTN</name>
<dbReference type="RefSeq" id="WP_378589052.1">
    <property type="nucleotide sequence ID" value="NZ_JBHSKD010000008.1"/>
</dbReference>
<dbReference type="PANTHER" id="PTHR35007:SF3">
    <property type="entry name" value="POSSIBLE CONSERVED ALANINE RICH MEMBRANE PROTEIN"/>
    <property type="match status" value="1"/>
</dbReference>
<keyword evidence="9" id="KW-1185">Reference proteome</keyword>
<feature type="transmembrane region" description="Helical" evidence="6">
    <location>
        <begin position="55"/>
        <end position="86"/>
    </location>
</feature>
<keyword evidence="3 6" id="KW-0812">Transmembrane</keyword>
<dbReference type="Proteomes" id="UP001596087">
    <property type="component" value="Unassembled WGS sequence"/>
</dbReference>
<protein>
    <submittedName>
        <fullName evidence="8">Type II secretion system F family protein</fullName>
    </submittedName>
</protein>
<dbReference type="EMBL" id="JBHSKD010000008">
    <property type="protein sequence ID" value="MFC5176601.1"/>
    <property type="molecule type" value="Genomic_DNA"/>
</dbReference>
<accession>A0ABW0BH27</accession>
<evidence type="ECO:0000256" key="3">
    <source>
        <dbReference type="ARBA" id="ARBA00022692"/>
    </source>
</evidence>
<dbReference type="PANTHER" id="PTHR35007">
    <property type="entry name" value="INTEGRAL MEMBRANE PROTEIN-RELATED"/>
    <property type="match status" value="1"/>
</dbReference>
<feature type="domain" description="Type II secretion system protein GspF" evidence="7">
    <location>
        <begin position="114"/>
        <end position="232"/>
    </location>
</feature>
<evidence type="ECO:0000313" key="9">
    <source>
        <dbReference type="Proteomes" id="UP001596087"/>
    </source>
</evidence>
<organism evidence="8 9">
    <name type="scientific">Nocardioides taihuensis</name>
    <dbReference type="NCBI Taxonomy" id="1835606"/>
    <lineage>
        <taxon>Bacteria</taxon>
        <taxon>Bacillati</taxon>
        <taxon>Actinomycetota</taxon>
        <taxon>Actinomycetes</taxon>
        <taxon>Propionibacteriales</taxon>
        <taxon>Nocardioidaceae</taxon>
        <taxon>Nocardioides</taxon>
    </lineage>
</organism>
<keyword evidence="2" id="KW-1003">Cell membrane</keyword>
<sequence length="247" mass="24815">MSPPTAAWVAALAGGGAVLLLLPPRPRPVSVSAVAVARGDAGAGRTSLLPSLLPWLLAGLAGAATAAVLRGPVGLCAGGAVAVLCWRRLVRLEGAAARRERAAVIRDLPHLVGLLASVLRTGAAAEEAVRTVVGALPGPAADRLGVVPERLAVGLDPVRVWSDLAEDPGLAPLGRALARSAATGAPVAAVVSRLADDLRDDARSRVEEQARAVGVRAAVPLGLCLLPSFLLLGIVPLVAGLLAGLSW</sequence>
<evidence type="ECO:0000256" key="1">
    <source>
        <dbReference type="ARBA" id="ARBA00004651"/>
    </source>
</evidence>
<gene>
    <name evidence="8" type="ORF">ACFPGP_07945</name>
</gene>
<feature type="transmembrane region" description="Helical" evidence="6">
    <location>
        <begin position="221"/>
        <end position="245"/>
    </location>
</feature>
<comment type="subcellular location">
    <subcellularLocation>
        <location evidence="1">Cell membrane</location>
        <topology evidence="1">Multi-pass membrane protein</topology>
    </subcellularLocation>
</comment>
<keyword evidence="5 6" id="KW-0472">Membrane</keyword>
<dbReference type="Pfam" id="PF00482">
    <property type="entry name" value="T2SSF"/>
    <property type="match status" value="1"/>
</dbReference>
<dbReference type="InterPro" id="IPR018076">
    <property type="entry name" value="T2SS_GspF_dom"/>
</dbReference>
<comment type="caution">
    <text evidence="8">The sequence shown here is derived from an EMBL/GenBank/DDBJ whole genome shotgun (WGS) entry which is preliminary data.</text>
</comment>
<evidence type="ECO:0000256" key="5">
    <source>
        <dbReference type="ARBA" id="ARBA00023136"/>
    </source>
</evidence>
<evidence type="ECO:0000313" key="8">
    <source>
        <dbReference type="EMBL" id="MFC5176601.1"/>
    </source>
</evidence>
<proteinExistence type="predicted"/>
<evidence type="ECO:0000256" key="4">
    <source>
        <dbReference type="ARBA" id="ARBA00022989"/>
    </source>
</evidence>
<evidence type="ECO:0000256" key="6">
    <source>
        <dbReference type="SAM" id="Phobius"/>
    </source>
</evidence>
<keyword evidence="4 6" id="KW-1133">Transmembrane helix</keyword>
<evidence type="ECO:0000256" key="2">
    <source>
        <dbReference type="ARBA" id="ARBA00022475"/>
    </source>
</evidence>
<reference evidence="9" key="1">
    <citation type="journal article" date="2019" name="Int. J. Syst. Evol. Microbiol.">
        <title>The Global Catalogue of Microorganisms (GCM) 10K type strain sequencing project: providing services to taxonomists for standard genome sequencing and annotation.</title>
        <authorList>
            <consortium name="The Broad Institute Genomics Platform"/>
            <consortium name="The Broad Institute Genome Sequencing Center for Infectious Disease"/>
            <person name="Wu L."/>
            <person name="Ma J."/>
        </authorList>
    </citation>
    <scope>NUCLEOTIDE SEQUENCE [LARGE SCALE GENOMIC DNA]</scope>
    <source>
        <strain evidence="9">DFY41</strain>
    </source>
</reference>
<evidence type="ECO:0000259" key="7">
    <source>
        <dbReference type="Pfam" id="PF00482"/>
    </source>
</evidence>